<dbReference type="InterPro" id="IPR029028">
    <property type="entry name" value="Alpha/beta_knot_MTases"/>
</dbReference>
<dbReference type="InterPro" id="IPR029026">
    <property type="entry name" value="tRNA_m1G_MTases_N"/>
</dbReference>
<dbReference type="SUPFAM" id="SSF75217">
    <property type="entry name" value="alpha/beta knot"/>
    <property type="match status" value="1"/>
</dbReference>
<gene>
    <name evidence="4" type="ORF">K0B96_12080</name>
</gene>
<protein>
    <submittedName>
        <fullName evidence="4">RNA methyltransferase</fullName>
    </submittedName>
</protein>
<keyword evidence="1 4" id="KW-0489">Methyltransferase</keyword>
<dbReference type="CDD" id="cd18095">
    <property type="entry name" value="SpoU-like_rRNA-MTase"/>
    <property type="match status" value="1"/>
</dbReference>
<dbReference type="AlphaFoldDB" id="A0A8F9TS64"/>
<accession>A0A8F9TS64</accession>
<evidence type="ECO:0000313" key="5">
    <source>
        <dbReference type="Proteomes" id="UP000825051"/>
    </source>
</evidence>
<keyword evidence="2" id="KW-0808">Transferase</keyword>
<evidence type="ECO:0000313" key="4">
    <source>
        <dbReference type="EMBL" id="QYM78045.1"/>
    </source>
</evidence>
<dbReference type="KEGG" id="ole:K0B96_12080"/>
<name>A0A8F9TS64_9BACT</name>
<keyword evidence="5" id="KW-1185">Reference proteome</keyword>
<proteinExistence type="predicted"/>
<dbReference type="Pfam" id="PF08032">
    <property type="entry name" value="SpoU_sub_bind"/>
    <property type="match status" value="1"/>
</dbReference>
<evidence type="ECO:0000256" key="1">
    <source>
        <dbReference type="ARBA" id="ARBA00022603"/>
    </source>
</evidence>
<dbReference type="GO" id="GO:0006396">
    <property type="term" value="P:RNA processing"/>
    <property type="evidence" value="ECO:0007669"/>
    <property type="project" value="InterPro"/>
</dbReference>
<dbReference type="GO" id="GO:0008173">
    <property type="term" value="F:RNA methyltransferase activity"/>
    <property type="evidence" value="ECO:0007669"/>
    <property type="project" value="InterPro"/>
</dbReference>
<feature type="domain" description="RNA 2-O ribose methyltransferase substrate binding" evidence="3">
    <location>
        <begin position="7"/>
        <end position="82"/>
    </location>
</feature>
<dbReference type="RefSeq" id="WP_220161149.1">
    <property type="nucleotide sequence ID" value="NZ_CP080507.1"/>
</dbReference>
<dbReference type="GO" id="GO:0003723">
    <property type="term" value="F:RNA binding"/>
    <property type="evidence" value="ECO:0007669"/>
    <property type="project" value="InterPro"/>
</dbReference>
<dbReference type="InterPro" id="IPR004441">
    <property type="entry name" value="rRNA_MeTrfase_TrmH"/>
</dbReference>
<dbReference type="InterPro" id="IPR013123">
    <property type="entry name" value="SpoU_subst-bd"/>
</dbReference>
<evidence type="ECO:0000256" key="2">
    <source>
        <dbReference type="ARBA" id="ARBA00022679"/>
    </source>
</evidence>
<dbReference type="PANTHER" id="PTHR46429">
    <property type="entry name" value="23S RRNA (GUANOSINE-2'-O-)-METHYLTRANSFERASE RLMB"/>
    <property type="match status" value="1"/>
</dbReference>
<reference evidence="4" key="1">
    <citation type="submission" date="2021-08" db="EMBL/GenBank/DDBJ databases">
        <title>Genome of a novel bacterium of the phylum Verrucomicrobia, Oleiharenicola sp. KSB-15.</title>
        <authorList>
            <person name="Chung J.-H."/>
            <person name="Ahn J.-H."/>
            <person name="Yoon Y."/>
            <person name="Kim D.-Y."/>
            <person name="An S.-H."/>
            <person name="Park I."/>
            <person name="Yeon J."/>
        </authorList>
    </citation>
    <scope>NUCLEOTIDE SEQUENCE</scope>
    <source>
        <strain evidence="4">KSB-15</strain>
    </source>
</reference>
<evidence type="ECO:0000259" key="3">
    <source>
        <dbReference type="SMART" id="SM00967"/>
    </source>
</evidence>
<dbReference type="InterPro" id="IPR029064">
    <property type="entry name" value="Ribosomal_eL30-like_sf"/>
</dbReference>
<dbReference type="SMART" id="SM00967">
    <property type="entry name" value="SpoU_sub_bind"/>
    <property type="match status" value="1"/>
</dbReference>
<dbReference type="Proteomes" id="UP000825051">
    <property type="component" value="Chromosome"/>
</dbReference>
<dbReference type="GO" id="GO:0005829">
    <property type="term" value="C:cytosol"/>
    <property type="evidence" value="ECO:0007669"/>
    <property type="project" value="TreeGrafter"/>
</dbReference>
<dbReference type="Gene3D" id="3.40.1280.10">
    <property type="match status" value="1"/>
</dbReference>
<dbReference type="Pfam" id="PF00588">
    <property type="entry name" value="SpoU_methylase"/>
    <property type="match status" value="1"/>
</dbReference>
<dbReference type="Gene3D" id="3.30.1330.30">
    <property type="match status" value="1"/>
</dbReference>
<dbReference type="PANTHER" id="PTHR46429:SF2">
    <property type="entry name" value="TRNA_RRNA METHYLTRANSFERASE"/>
    <property type="match status" value="1"/>
</dbReference>
<sequence>MKGGELTICGLAAVRARFARDAASIKRLFFDRETSRKVGAMCKALAESKRVYRCVETAELAKIAGSIHHGGIVAIVAAPALRAPTAAELKAWAARGEAVLLLDRIGNAHNLGALARTAGFFGVNKIVLPDDPAAARPGEAAFRVAEGGLEAVDVFCVPGLAALVRALIAAGYDVAGAAARGGRPEAKGREGRPVALVLGNEEHGLAADVAAACSRLVTIPGSGRVESLNVSVAGAVLMWELFGRR</sequence>
<dbReference type="InterPro" id="IPR001537">
    <property type="entry name" value="SpoU_MeTrfase"/>
</dbReference>
<dbReference type="SUPFAM" id="SSF55315">
    <property type="entry name" value="L30e-like"/>
    <property type="match status" value="1"/>
</dbReference>
<dbReference type="EMBL" id="CP080507">
    <property type="protein sequence ID" value="QYM78045.1"/>
    <property type="molecule type" value="Genomic_DNA"/>
</dbReference>
<organism evidence="4 5">
    <name type="scientific">Horticoccus luteus</name>
    <dbReference type="NCBI Taxonomy" id="2862869"/>
    <lineage>
        <taxon>Bacteria</taxon>
        <taxon>Pseudomonadati</taxon>
        <taxon>Verrucomicrobiota</taxon>
        <taxon>Opitutia</taxon>
        <taxon>Opitutales</taxon>
        <taxon>Opitutaceae</taxon>
        <taxon>Horticoccus</taxon>
    </lineage>
</organism>
<dbReference type="GO" id="GO:0032259">
    <property type="term" value="P:methylation"/>
    <property type="evidence" value="ECO:0007669"/>
    <property type="project" value="UniProtKB-KW"/>
</dbReference>